<proteinExistence type="predicted"/>
<evidence type="ECO:0000313" key="1">
    <source>
        <dbReference type="EMBL" id="VFU43781.1"/>
    </source>
</evidence>
<accession>A0A6N2LUH9</accession>
<sequence>MWGLLSALKRKPFYKINIRIDNAINHTRPGPILQSYMHEKHAIFSLLNLSIDSKDPFILKLSISVYGKESLV</sequence>
<reference evidence="1" key="1">
    <citation type="submission" date="2019-03" db="EMBL/GenBank/DDBJ databases">
        <authorList>
            <person name="Mank J."/>
            <person name="Almeida P."/>
        </authorList>
    </citation>
    <scope>NUCLEOTIDE SEQUENCE</scope>
    <source>
        <strain evidence="1">78183</strain>
    </source>
</reference>
<gene>
    <name evidence="1" type="ORF">SVIM_LOCUS267160</name>
</gene>
<protein>
    <submittedName>
        <fullName evidence="1">Uncharacterized protein</fullName>
    </submittedName>
</protein>
<organism evidence="1">
    <name type="scientific">Salix viminalis</name>
    <name type="common">Common osier</name>
    <name type="synonym">Basket willow</name>
    <dbReference type="NCBI Taxonomy" id="40686"/>
    <lineage>
        <taxon>Eukaryota</taxon>
        <taxon>Viridiplantae</taxon>
        <taxon>Streptophyta</taxon>
        <taxon>Embryophyta</taxon>
        <taxon>Tracheophyta</taxon>
        <taxon>Spermatophyta</taxon>
        <taxon>Magnoliopsida</taxon>
        <taxon>eudicotyledons</taxon>
        <taxon>Gunneridae</taxon>
        <taxon>Pentapetalae</taxon>
        <taxon>rosids</taxon>
        <taxon>fabids</taxon>
        <taxon>Malpighiales</taxon>
        <taxon>Salicaceae</taxon>
        <taxon>Saliceae</taxon>
        <taxon>Salix</taxon>
    </lineage>
</organism>
<dbReference type="EMBL" id="CAADRP010001596">
    <property type="protein sequence ID" value="VFU43781.1"/>
    <property type="molecule type" value="Genomic_DNA"/>
</dbReference>
<name>A0A6N2LUH9_SALVM</name>
<dbReference type="AlphaFoldDB" id="A0A6N2LUH9"/>